<reference evidence="1" key="1">
    <citation type="submission" date="2018-05" db="EMBL/GenBank/DDBJ databases">
        <authorList>
            <person name="Lanie J.A."/>
            <person name="Ng W.-L."/>
            <person name="Kazmierczak K.M."/>
            <person name="Andrzejewski T.M."/>
            <person name="Davidsen T.M."/>
            <person name="Wayne K.J."/>
            <person name="Tettelin H."/>
            <person name="Glass J.I."/>
            <person name="Rusch D."/>
            <person name="Podicherti R."/>
            <person name="Tsui H.-C.T."/>
            <person name="Winkler M.E."/>
        </authorList>
    </citation>
    <scope>NUCLEOTIDE SEQUENCE</scope>
</reference>
<proteinExistence type="predicted"/>
<accession>A0A383CWU2</accession>
<protein>
    <submittedName>
        <fullName evidence="1">Uncharacterized protein</fullName>
    </submittedName>
</protein>
<dbReference type="AlphaFoldDB" id="A0A383CWU2"/>
<dbReference type="EMBL" id="UINC01212165">
    <property type="protein sequence ID" value="SVE36365.1"/>
    <property type="molecule type" value="Genomic_DNA"/>
</dbReference>
<gene>
    <name evidence="1" type="ORF">METZ01_LOCUS489219</name>
</gene>
<evidence type="ECO:0000313" key="1">
    <source>
        <dbReference type="EMBL" id="SVE36365.1"/>
    </source>
</evidence>
<name>A0A383CWU2_9ZZZZ</name>
<organism evidence="1">
    <name type="scientific">marine metagenome</name>
    <dbReference type="NCBI Taxonomy" id="408172"/>
    <lineage>
        <taxon>unclassified sequences</taxon>
        <taxon>metagenomes</taxon>
        <taxon>ecological metagenomes</taxon>
    </lineage>
</organism>
<feature type="non-terminal residue" evidence="1">
    <location>
        <position position="1"/>
    </location>
</feature>
<sequence length="27" mass="3047">NLYDLGGVKKLQEKGYRALSLIEFPGH</sequence>